<accession>A0A170UEC2</accession>
<dbReference type="EMBL" id="GEMB01007623">
    <property type="protein sequence ID" value="JAR95812.1"/>
    <property type="molecule type" value="Transcribed_RNA"/>
</dbReference>
<evidence type="ECO:0000313" key="1">
    <source>
        <dbReference type="EMBL" id="JAR95812.1"/>
    </source>
</evidence>
<name>A0A170UEC2_TRIIF</name>
<reference evidence="1" key="2">
    <citation type="journal article" date="2017" name="J. Med. Entomol.">
        <title>Transcriptome Analysis of the Triatoma infestans (Hemiptera: Reduviidae) Integument.</title>
        <authorList>
            <person name="Calderon-Fernandez G.M."/>
            <person name="Moriconi D.E."/>
            <person name="Dulbecco A.B."/>
            <person name="Juarez M.P."/>
        </authorList>
    </citation>
    <scope>NUCLEOTIDE SEQUENCE</scope>
    <source>
        <strain evidence="1">Int1</strain>
        <tissue evidence="1">Integument</tissue>
    </source>
</reference>
<reference evidence="1" key="1">
    <citation type="submission" date="2016-04" db="EMBL/GenBank/DDBJ databases">
        <authorList>
            <person name="Calderon-Fernandez G.M.Sr."/>
        </authorList>
    </citation>
    <scope>NUCLEOTIDE SEQUENCE</scope>
    <source>
        <strain evidence="1">Int1</strain>
        <tissue evidence="1">Integument</tissue>
    </source>
</reference>
<proteinExistence type="predicted"/>
<organism evidence="1">
    <name type="scientific">Triatoma infestans</name>
    <name type="common">Assassin bug</name>
    <dbReference type="NCBI Taxonomy" id="30076"/>
    <lineage>
        <taxon>Eukaryota</taxon>
        <taxon>Metazoa</taxon>
        <taxon>Ecdysozoa</taxon>
        <taxon>Arthropoda</taxon>
        <taxon>Hexapoda</taxon>
        <taxon>Insecta</taxon>
        <taxon>Pterygota</taxon>
        <taxon>Neoptera</taxon>
        <taxon>Paraneoptera</taxon>
        <taxon>Hemiptera</taxon>
        <taxon>Heteroptera</taxon>
        <taxon>Panheteroptera</taxon>
        <taxon>Cimicomorpha</taxon>
        <taxon>Reduviidae</taxon>
        <taxon>Triatominae</taxon>
        <taxon>Triatoma</taxon>
    </lineage>
</organism>
<protein>
    <submittedName>
        <fullName evidence="1">Uncharacterized protein</fullName>
    </submittedName>
</protein>
<sequence length="9" mass="995">MKVCSEAVE</sequence>